<dbReference type="PANTHER" id="PTHR14186">
    <property type="entry name" value="INSULIN-LIKE GROWTH FACTOR BINDING PROTEIN-RELATED"/>
    <property type="match status" value="1"/>
</dbReference>
<dbReference type="GO" id="GO:0009966">
    <property type="term" value="P:regulation of signal transduction"/>
    <property type="evidence" value="ECO:0007669"/>
    <property type="project" value="TreeGrafter"/>
</dbReference>
<dbReference type="GO" id="GO:0005520">
    <property type="term" value="F:insulin-like growth factor binding"/>
    <property type="evidence" value="ECO:0007669"/>
    <property type="project" value="InterPro"/>
</dbReference>
<evidence type="ECO:0000256" key="2">
    <source>
        <dbReference type="ARBA" id="ARBA00022525"/>
    </source>
</evidence>
<feature type="chain" id="PRO_5024335691" description="IGFBP N-terminal domain-containing protein" evidence="5">
    <location>
        <begin position="36"/>
        <end position="125"/>
    </location>
</feature>
<evidence type="ECO:0000256" key="5">
    <source>
        <dbReference type="SAM" id="SignalP"/>
    </source>
</evidence>
<gene>
    <name evidence="7" type="ORF">PHYPO_G00162770</name>
</gene>
<evidence type="ECO:0000256" key="1">
    <source>
        <dbReference type="ARBA" id="ARBA00004613"/>
    </source>
</evidence>
<dbReference type="Proteomes" id="UP000327468">
    <property type="component" value="Chromosome 27"/>
</dbReference>
<dbReference type="GO" id="GO:0005576">
    <property type="term" value="C:extracellular region"/>
    <property type="evidence" value="ECO:0007669"/>
    <property type="project" value="UniProtKB-SubCell"/>
</dbReference>
<dbReference type="SUPFAM" id="SSF57184">
    <property type="entry name" value="Growth factor receptor domain"/>
    <property type="match status" value="1"/>
</dbReference>
<comment type="subcellular location">
    <subcellularLocation>
        <location evidence="1">Secreted</location>
    </subcellularLocation>
</comment>
<dbReference type="OrthoDB" id="5976811at2759"/>
<dbReference type="InterPro" id="IPR009030">
    <property type="entry name" value="Growth_fac_rcpt_cys_sf"/>
</dbReference>
<evidence type="ECO:0000256" key="4">
    <source>
        <dbReference type="ARBA" id="ARBA00023157"/>
    </source>
</evidence>
<accession>A0A5N5JVE2</accession>
<proteinExistence type="predicted"/>
<evidence type="ECO:0000313" key="8">
    <source>
        <dbReference type="Proteomes" id="UP000327468"/>
    </source>
</evidence>
<comment type="caution">
    <text evidence="7">The sequence shown here is derived from an EMBL/GenBank/DDBJ whole genome shotgun (WGS) entry which is preliminary data.</text>
</comment>
<organism evidence="7 8">
    <name type="scientific">Pangasianodon hypophthalmus</name>
    <name type="common">Striped catfish</name>
    <name type="synonym">Helicophagus hypophthalmus</name>
    <dbReference type="NCBI Taxonomy" id="310915"/>
    <lineage>
        <taxon>Eukaryota</taxon>
        <taxon>Metazoa</taxon>
        <taxon>Chordata</taxon>
        <taxon>Craniata</taxon>
        <taxon>Vertebrata</taxon>
        <taxon>Euteleostomi</taxon>
        <taxon>Actinopterygii</taxon>
        <taxon>Neopterygii</taxon>
        <taxon>Teleostei</taxon>
        <taxon>Ostariophysi</taxon>
        <taxon>Siluriformes</taxon>
        <taxon>Pangasiidae</taxon>
        <taxon>Pangasianodon</taxon>
    </lineage>
</organism>
<sequence length="125" mass="13962">MILTRARRGMTREKKTKWLLICQLLIILLVKDSLALTCIPCYEVQCPPDPSCPGGKVWGVCGCCLECAKLKDEKCGGLYGFSGTCDQGLECVHRGPDMFNSEGVCQEKETDDNEVFIEKLKQLRN</sequence>
<name>A0A5N5JVE2_PANHP</name>
<evidence type="ECO:0000256" key="3">
    <source>
        <dbReference type="ARBA" id="ARBA00022729"/>
    </source>
</evidence>
<reference evidence="7 8" key="1">
    <citation type="submission" date="2019-06" db="EMBL/GenBank/DDBJ databases">
        <title>A chromosome-scale genome assembly of the striped catfish, Pangasianodon hypophthalmus.</title>
        <authorList>
            <person name="Wen M."/>
            <person name="Zahm M."/>
            <person name="Roques C."/>
            <person name="Cabau C."/>
            <person name="Klopp C."/>
            <person name="Donnadieu C."/>
            <person name="Jouanno E."/>
            <person name="Avarre J.-C."/>
            <person name="Campet M."/>
            <person name="Ha T.T.T."/>
            <person name="Dugue R."/>
            <person name="Lampietro C."/>
            <person name="Louis A."/>
            <person name="Herpin A."/>
            <person name="Echchiki A."/>
            <person name="Berthelot C."/>
            <person name="Parey E."/>
            <person name="Roest-Crollius H."/>
            <person name="Braasch I."/>
            <person name="Postlethwait J."/>
            <person name="Bobe J."/>
            <person name="Montfort J."/>
            <person name="Bouchez O."/>
            <person name="Begum T."/>
            <person name="Schartl M."/>
            <person name="Guiguen Y."/>
        </authorList>
    </citation>
    <scope>NUCLEOTIDE SEQUENCE [LARGE SCALE GENOMIC DNA]</scope>
    <source>
        <strain evidence="7 8">Indonesia</strain>
        <tissue evidence="7">Blood</tissue>
    </source>
</reference>
<feature type="signal peptide" evidence="5">
    <location>
        <begin position="1"/>
        <end position="35"/>
    </location>
</feature>
<dbReference type="Pfam" id="PF00219">
    <property type="entry name" value="IGFBP"/>
    <property type="match status" value="1"/>
</dbReference>
<dbReference type="InterPro" id="IPR011390">
    <property type="entry name" value="IGFBP_rP_mac25"/>
</dbReference>
<dbReference type="PROSITE" id="PS51323">
    <property type="entry name" value="IGFBP_N_2"/>
    <property type="match status" value="1"/>
</dbReference>
<dbReference type="EMBL" id="VFJC01000028">
    <property type="protein sequence ID" value="KAB5522726.1"/>
    <property type="molecule type" value="Genomic_DNA"/>
</dbReference>
<dbReference type="AlphaFoldDB" id="A0A5N5JVE2"/>
<dbReference type="GO" id="GO:0001558">
    <property type="term" value="P:regulation of cell growth"/>
    <property type="evidence" value="ECO:0007669"/>
    <property type="project" value="InterPro"/>
</dbReference>
<dbReference type="Gene3D" id="4.10.40.20">
    <property type="match status" value="1"/>
</dbReference>
<dbReference type="PANTHER" id="PTHR14186:SF20">
    <property type="entry name" value="CYSTEINE-RICH MOTOR NEURON 1 PROTEIN-LIKE"/>
    <property type="match status" value="1"/>
</dbReference>
<keyword evidence="3 5" id="KW-0732">Signal</keyword>
<feature type="domain" description="IGFBP N-terminal" evidence="6">
    <location>
        <begin position="34"/>
        <end position="108"/>
    </location>
</feature>
<evidence type="ECO:0000259" key="6">
    <source>
        <dbReference type="PROSITE" id="PS51323"/>
    </source>
</evidence>
<dbReference type="SMART" id="SM00121">
    <property type="entry name" value="IB"/>
    <property type="match status" value="1"/>
</dbReference>
<keyword evidence="4" id="KW-1015">Disulfide bond</keyword>
<keyword evidence="8" id="KW-1185">Reference proteome</keyword>
<evidence type="ECO:0000313" key="7">
    <source>
        <dbReference type="EMBL" id="KAB5522726.1"/>
    </source>
</evidence>
<dbReference type="InterPro" id="IPR000867">
    <property type="entry name" value="IGFBP-like"/>
</dbReference>
<keyword evidence="2" id="KW-0964">Secreted</keyword>
<protein>
    <recommendedName>
        <fullName evidence="6">IGFBP N-terminal domain-containing protein</fullName>
    </recommendedName>
</protein>